<evidence type="ECO:0000256" key="1">
    <source>
        <dbReference type="ARBA" id="ARBA00007737"/>
    </source>
</evidence>
<evidence type="ECO:0000313" key="7">
    <source>
        <dbReference type="EMBL" id="KAK0580150.1"/>
    </source>
</evidence>
<organism evidence="7 8">
    <name type="scientific">Acer saccharum</name>
    <name type="common">Sugar maple</name>
    <dbReference type="NCBI Taxonomy" id="4024"/>
    <lineage>
        <taxon>Eukaryota</taxon>
        <taxon>Viridiplantae</taxon>
        <taxon>Streptophyta</taxon>
        <taxon>Embryophyta</taxon>
        <taxon>Tracheophyta</taxon>
        <taxon>Spermatophyta</taxon>
        <taxon>Magnoliopsida</taxon>
        <taxon>eudicotyledons</taxon>
        <taxon>Gunneridae</taxon>
        <taxon>Pentapetalae</taxon>
        <taxon>rosids</taxon>
        <taxon>malvids</taxon>
        <taxon>Sapindales</taxon>
        <taxon>Sapindaceae</taxon>
        <taxon>Hippocastanoideae</taxon>
        <taxon>Acereae</taxon>
        <taxon>Acer</taxon>
    </lineage>
</organism>
<reference evidence="7" key="1">
    <citation type="journal article" date="2022" name="Plant J.">
        <title>Strategies of tolerance reflected in two North American maple genomes.</title>
        <authorList>
            <person name="McEvoy S.L."/>
            <person name="Sezen U.U."/>
            <person name="Trouern-Trend A."/>
            <person name="McMahon S.M."/>
            <person name="Schaberg P.G."/>
            <person name="Yang J."/>
            <person name="Wegrzyn J.L."/>
            <person name="Swenson N.G."/>
        </authorList>
    </citation>
    <scope>NUCLEOTIDE SEQUENCE</scope>
    <source>
        <strain evidence="7">NS2018</strain>
    </source>
</reference>
<dbReference type="InterPro" id="IPR019378">
    <property type="entry name" value="GDP-Fuc_O-FucTrfase"/>
</dbReference>
<dbReference type="PANTHER" id="PTHR31933:SF9">
    <property type="entry name" value="O-FUCOSYLTRANSFERASE 2"/>
    <property type="match status" value="1"/>
</dbReference>
<sequence length="154" mass="17475">MRSQYGVYGRMLALASHALAEGQNKREPKYLWKGAKNPASVWRRCADQCNWKPSGRNNGYIMVTANGGMNQQRVAICNAIVLLNASLVVPKFMYSSVRRDVSQFSDIYQEEHFIDHLNPDIWIVKELPNELQSLDLEAIGSVVSSLFKLILYNP</sequence>
<dbReference type="Pfam" id="PF10250">
    <property type="entry name" value="O-FucT"/>
    <property type="match status" value="1"/>
</dbReference>
<evidence type="ECO:0000256" key="2">
    <source>
        <dbReference type="ARBA" id="ARBA00022676"/>
    </source>
</evidence>
<dbReference type="GO" id="GO:0006004">
    <property type="term" value="P:fucose metabolic process"/>
    <property type="evidence" value="ECO:0007669"/>
    <property type="project" value="UniProtKB-KW"/>
</dbReference>
<protein>
    <recommendedName>
        <fullName evidence="6">O-fucosyltransferase family protein</fullName>
    </recommendedName>
</protein>
<keyword evidence="2" id="KW-0328">Glycosyltransferase</keyword>
<evidence type="ECO:0000256" key="6">
    <source>
        <dbReference type="ARBA" id="ARBA00030350"/>
    </source>
</evidence>
<comment type="caution">
    <text evidence="7">The sequence shown here is derived from an EMBL/GenBank/DDBJ whole genome shotgun (WGS) entry which is preliminary data.</text>
</comment>
<dbReference type="GO" id="GO:0016757">
    <property type="term" value="F:glycosyltransferase activity"/>
    <property type="evidence" value="ECO:0007669"/>
    <property type="project" value="UniProtKB-KW"/>
</dbReference>
<reference evidence="7" key="2">
    <citation type="submission" date="2023-06" db="EMBL/GenBank/DDBJ databases">
        <authorList>
            <person name="Swenson N.G."/>
            <person name="Wegrzyn J.L."/>
            <person name="Mcevoy S.L."/>
        </authorList>
    </citation>
    <scope>NUCLEOTIDE SEQUENCE</scope>
    <source>
        <strain evidence="7">NS2018</strain>
        <tissue evidence="7">Leaf</tissue>
    </source>
</reference>
<comment type="similarity">
    <text evidence="1">Belongs to the glycosyltransferase GT106 family.</text>
</comment>
<dbReference type="EMBL" id="JAUESC010000385">
    <property type="protein sequence ID" value="KAK0580150.1"/>
    <property type="molecule type" value="Genomic_DNA"/>
</dbReference>
<gene>
    <name evidence="7" type="ORF">LWI29_037150</name>
</gene>
<dbReference type="InterPro" id="IPR052272">
    <property type="entry name" value="GT106_glycosyltransferase"/>
</dbReference>
<proteinExistence type="inferred from homology"/>
<keyword evidence="3" id="KW-0808">Transferase</keyword>
<dbReference type="AlphaFoldDB" id="A0AA39VH67"/>
<keyword evidence="4" id="KW-0294">Fucose metabolism</keyword>
<evidence type="ECO:0000256" key="3">
    <source>
        <dbReference type="ARBA" id="ARBA00022679"/>
    </source>
</evidence>
<keyword evidence="5" id="KW-0119">Carbohydrate metabolism</keyword>
<dbReference type="Proteomes" id="UP001168877">
    <property type="component" value="Unassembled WGS sequence"/>
</dbReference>
<accession>A0AA39VH67</accession>
<keyword evidence="8" id="KW-1185">Reference proteome</keyword>
<dbReference type="PANTHER" id="PTHR31933">
    <property type="entry name" value="O-FUCOSYLTRANSFERASE 2-RELATED"/>
    <property type="match status" value="1"/>
</dbReference>
<evidence type="ECO:0000256" key="4">
    <source>
        <dbReference type="ARBA" id="ARBA00023253"/>
    </source>
</evidence>
<evidence type="ECO:0000256" key="5">
    <source>
        <dbReference type="ARBA" id="ARBA00023277"/>
    </source>
</evidence>
<evidence type="ECO:0000313" key="8">
    <source>
        <dbReference type="Proteomes" id="UP001168877"/>
    </source>
</evidence>
<name>A0AA39VH67_ACESA</name>